<dbReference type="PANTHER" id="PTHR33202:SF2">
    <property type="entry name" value="FERRIC UPTAKE REGULATION PROTEIN"/>
    <property type="match status" value="1"/>
</dbReference>
<feature type="binding site" evidence="14">
    <location>
        <position position="105"/>
    </location>
    <ligand>
        <name>Zn(2+)</name>
        <dbReference type="ChEBI" id="CHEBI:29105"/>
    </ligand>
</feature>
<reference evidence="16" key="1">
    <citation type="submission" date="2020-01" db="EMBL/GenBank/DDBJ databases">
        <authorList>
            <person name="Meier V. D."/>
            <person name="Meier V D."/>
        </authorList>
    </citation>
    <scope>NUCLEOTIDE SEQUENCE</scope>
    <source>
        <strain evidence="16">HLG_WM_MAG_12</strain>
    </source>
</reference>
<keyword evidence="10 15" id="KW-0408">Iron</keyword>
<comment type="similarity">
    <text evidence="3">Belongs to the Fur family.</text>
</comment>
<comment type="function">
    <text evidence="1">Acts as a global negative controlling element, employing Fe(2+) as a cofactor to bind the operator of the repressed genes.</text>
</comment>
<feature type="binding site" evidence="14">
    <location>
        <position position="145"/>
    </location>
    <ligand>
        <name>Zn(2+)</name>
        <dbReference type="ChEBI" id="CHEBI:29105"/>
    </ligand>
</feature>
<dbReference type="InterPro" id="IPR036388">
    <property type="entry name" value="WH-like_DNA-bd_sf"/>
</dbReference>
<feature type="binding site" evidence="14">
    <location>
        <position position="142"/>
    </location>
    <ligand>
        <name>Zn(2+)</name>
        <dbReference type="ChEBI" id="CHEBI:29105"/>
    </ligand>
</feature>
<comment type="cofactor">
    <cofactor evidence="14">
        <name>Zn(2+)</name>
        <dbReference type="ChEBI" id="CHEBI:29105"/>
    </cofactor>
    <text evidence="14">Binds 1 zinc ion per subunit.</text>
</comment>
<keyword evidence="8 14" id="KW-0479">Metal-binding</keyword>
<dbReference type="FunFam" id="3.30.1490.190:FF:000001">
    <property type="entry name" value="Ferric uptake regulation protein"/>
    <property type="match status" value="1"/>
</dbReference>
<dbReference type="GO" id="GO:0008270">
    <property type="term" value="F:zinc ion binding"/>
    <property type="evidence" value="ECO:0007669"/>
    <property type="project" value="TreeGrafter"/>
</dbReference>
<dbReference type="PANTHER" id="PTHR33202">
    <property type="entry name" value="ZINC UPTAKE REGULATION PROTEIN"/>
    <property type="match status" value="1"/>
</dbReference>
<feature type="binding site" evidence="15">
    <location>
        <position position="117"/>
    </location>
    <ligand>
        <name>Fe cation</name>
        <dbReference type="ChEBI" id="CHEBI:24875"/>
    </ligand>
</feature>
<organism evidence="16">
    <name type="scientific">uncultured Campylobacterales bacterium</name>
    <dbReference type="NCBI Taxonomy" id="352960"/>
    <lineage>
        <taxon>Bacteria</taxon>
        <taxon>Pseudomonadati</taxon>
        <taxon>Campylobacterota</taxon>
        <taxon>Epsilonproteobacteria</taxon>
        <taxon>Campylobacterales</taxon>
        <taxon>environmental samples</taxon>
    </lineage>
</organism>
<evidence type="ECO:0000256" key="15">
    <source>
        <dbReference type="PIRSR" id="PIRSR602481-2"/>
    </source>
</evidence>
<feature type="binding site" evidence="15">
    <location>
        <position position="134"/>
    </location>
    <ligand>
        <name>Fe cation</name>
        <dbReference type="ChEBI" id="CHEBI:24875"/>
    </ligand>
</feature>
<keyword evidence="11" id="KW-0805">Transcription regulation</keyword>
<dbReference type="Gene3D" id="1.10.10.10">
    <property type="entry name" value="Winged helix-like DNA-binding domain superfamily/Winged helix DNA-binding domain"/>
    <property type="match status" value="1"/>
</dbReference>
<dbReference type="SUPFAM" id="SSF46785">
    <property type="entry name" value="Winged helix' DNA-binding domain"/>
    <property type="match status" value="1"/>
</dbReference>
<keyword evidence="6" id="KW-0963">Cytoplasm</keyword>
<evidence type="ECO:0000256" key="10">
    <source>
        <dbReference type="ARBA" id="ARBA00023004"/>
    </source>
</evidence>
<proteinExistence type="inferred from homology"/>
<keyword evidence="13" id="KW-0804">Transcription</keyword>
<evidence type="ECO:0000256" key="7">
    <source>
        <dbReference type="ARBA" id="ARBA00022491"/>
    </source>
</evidence>
<comment type="cofactor">
    <cofactor evidence="15">
        <name>Mn(2+)</name>
        <dbReference type="ChEBI" id="CHEBI:29035"/>
    </cofactor>
    <cofactor evidence="15">
        <name>Fe(2+)</name>
        <dbReference type="ChEBI" id="CHEBI:29033"/>
    </cofactor>
    <text evidence="15">Binds 1 Mn(2+) or Fe(2+) ion per subunit.</text>
</comment>
<dbReference type="InterPro" id="IPR036390">
    <property type="entry name" value="WH_DNA-bd_sf"/>
</dbReference>
<comment type="subcellular location">
    <subcellularLocation>
        <location evidence="2">Cytoplasm</location>
    </subcellularLocation>
</comment>
<keyword evidence="12" id="KW-0238">DNA-binding</keyword>
<comment type="subunit">
    <text evidence="4">Homodimer.</text>
</comment>
<keyword evidence="7" id="KW-0678">Repressor</keyword>
<dbReference type="GO" id="GO:1900705">
    <property type="term" value="P:negative regulation of siderophore biosynthetic process"/>
    <property type="evidence" value="ECO:0007669"/>
    <property type="project" value="TreeGrafter"/>
</dbReference>
<gene>
    <name evidence="16" type="ORF">HELGO_WM10637</name>
</gene>
<accession>A0A6S6S580</accession>
<dbReference type="AlphaFoldDB" id="A0A6S6S580"/>
<name>A0A6S6S580_9BACT</name>
<evidence type="ECO:0000256" key="12">
    <source>
        <dbReference type="ARBA" id="ARBA00023125"/>
    </source>
</evidence>
<evidence type="ECO:0000256" key="8">
    <source>
        <dbReference type="ARBA" id="ARBA00022723"/>
    </source>
</evidence>
<feature type="binding site" evidence="15">
    <location>
        <position position="98"/>
    </location>
    <ligand>
        <name>Fe cation</name>
        <dbReference type="ChEBI" id="CHEBI:24875"/>
    </ligand>
</feature>
<evidence type="ECO:0000256" key="9">
    <source>
        <dbReference type="ARBA" id="ARBA00022833"/>
    </source>
</evidence>
<dbReference type="Gene3D" id="3.30.1490.190">
    <property type="match status" value="1"/>
</dbReference>
<dbReference type="GO" id="GO:0005829">
    <property type="term" value="C:cytosol"/>
    <property type="evidence" value="ECO:0007669"/>
    <property type="project" value="TreeGrafter"/>
</dbReference>
<evidence type="ECO:0000256" key="4">
    <source>
        <dbReference type="ARBA" id="ARBA00011738"/>
    </source>
</evidence>
<dbReference type="GO" id="GO:0003700">
    <property type="term" value="F:DNA-binding transcription factor activity"/>
    <property type="evidence" value="ECO:0007669"/>
    <property type="project" value="InterPro"/>
</dbReference>
<evidence type="ECO:0000256" key="6">
    <source>
        <dbReference type="ARBA" id="ARBA00022490"/>
    </source>
</evidence>
<evidence type="ECO:0000313" key="16">
    <source>
        <dbReference type="EMBL" id="CAA6800071.1"/>
    </source>
</evidence>
<evidence type="ECO:0000256" key="2">
    <source>
        <dbReference type="ARBA" id="ARBA00004496"/>
    </source>
</evidence>
<dbReference type="Pfam" id="PF01475">
    <property type="entry name" value="FUR"/>
    <property type="match status" value="1"/>
</dbReference>
<dbReference type="EMBL" id="CACVAW010000002">
    <property type="protein sequence ID" value="CAA6800071.1"/>
    <property type="molecule type" value="Genomic_DNA"/>
</dbReference>
<evidence type="ECO:0000256" key="1">
    <source>
        <dbReference type="ARBA" id="ARBA00002997"/>
    </source>
</evidence>
<evidence type="ECO:0000256" key="5">
    <source>
        <dbReference type="ARBA" id="ARBA00020910"/>
    </source>
</evidence>
<sequence>MDKKFDKFINNFRVLIKDLGLKNSTQREIILKALFHSKAHLSAEELSTLIKKEYDSSIGIATVYRVLSFLEDHKVVSSINIGNANSKAYEINPSDHHDHIVCTKCKKVLEFFNPDLEKLQVEIANKNGFKLIDHDMILYGICAGCKK</sequence>
<evidence type="ECO:0000256" key="13">
    <source>
        <dbReference type="ARBA" id="ARBA00023163"/>
    </source>
</evidence>
<feature type="binding site" evidence="14">
    <location>
        <position position="102"/>
    </location>
    <ligand>
        <name>Zn(2+)</name>
        <dbReference type="ChEBI" id="CHEBI:29105"/>
    </ligand>
</feature>
<dbReference type="InterPro" id="IPR002481">
    <property type="entry name" value="FUR"/>
</dbReference>
<protein>
    <recommendedName>
        <fullName evidence="5">Ferric uptake regulation protein</fullName>
    </recommendedName>
</protein>
<dbReference type="InterPro" id="IPR043135">
    <property type="entry name" value="Fur_C"/>
</dbReference>
<dbReference type="GO" id="GO:0000976">
    <property type="term" value="F:transcription cis-regulatory region binding"/>
    <property type="evidence" value="ECO:0007669"/>
    <property type="project" value="TreeGrafter"/>
</dbReference>
<evidence type="ECO:0000256" key="3">
    <source>
        <dbReference type="ARBA" id="ARBA00007957"/>
    </source>
</evidence>
<evidence type="ECO:0000256" key="14">
    <source>
        <dbReference type="PIRSR" id="PIRSR602481-1"/>
    </source>
</evidence>
<keyword evidence="9 14" id="KW-0862">Zinc</keyword>
<dbReference type="CDD" id="cd07153">
    <property type="entry name" value="Fur_like"/>
    <property type="match status" value="1"/>
</dbReference>
<dbReference type="GO" id="GO:0045892">
    <property type="term" value="P:negative regulation of DNA-templated transcription"/>
    <property type="evidence" value="ECO:0007669"/>
    <property type="project" value="TreeGrafter"/>
</dbReference>
<evidence type="ECO:0000256" key="11">
    <source>
        <dbReference type="ARBA" id="ARBA00023015"/>
    </source>
</evidence>
<feature type="binding site" evidence="15">
    <location>
        <position position="96"/>
    </location>
    <ligand>
        <name>Fe cation</name>
        <dbReference type="ChEBI" id="CHEBI:24875"/>
    </ligand>
</feature>